<dbReference type="Proteomes" id="UP000694846">
    <property type="component" value="Unplaced"/>
</dbReference>
<evidence type="ECO:0000313" key="2">
    <source>
        <dbReference type="EMBL" id="MBY72837.1"/>
    </source>
</evidence>
<dbReference type="EMBL" id="GGMS01003634">
    <property type="protein sequence ID" value="MBY72837.1"/>
    <property type="molecule type" value="Transcribed_RNA"/>
</dbReference>
<keyword evidence="1" id="KW-0812">Transmembrane</keyword>
<accession>A0A2S2Q524</accession>
<name>A0A2S2Q524_9HEMI</name>
<dbReference type="AlphaFoldDB" id="A0A2S2Q524"/>
<keyword evidence="1" id="KW-1133">Transmembrane helix</keyword>
<proteinExistence type="predicted"/>
<sequence>MMSHNSPSHTTVSFICAAVILHAAGVTICSTIVPDINPTPPLEFPSDGLRVRIVQATTESSNVEITKPPFLNFENNDKLTTYNPDTSFQDKFNRQFSNSIFKSSSQPINVIAKINENYTENYIENKYYNNRIEDNWSSILLTSIIFMVMAVIVLSCSALCLRKIQNLKISKRQLLIEDYDDSVMNDLIHVQHV</sequence>
<dbReference type="RefSeq" id="XP_025414365.1">
    <property type="nucleotide sequence ID" value="XM_025558580.1"/>
</dbReference>
<reference evidence="2" key="1">
    <citation type="submission" date="2018-04" db="EMBL/GenBank/DDBJ databases">
        <title>Transcriptome assembly of Sipha flava.</title>
        <authorList>
            <person name="Scully E.D."/>
            <person name="Geib S.M."/>
            <person name="Palmer N.A."/>
            <person name="Koch K."/>
            <person name="Bradshaw J."/>
            <person name="Heng-Moss T."/>
            <person name="Sarath G."/>
        </authorList>
    </citation>
    <scope>NUCLEOTIDE SEQUENCE</scope>
</reference>
<reference evidence="4" key="2">
    <citation type="submission" date="2025-04" db="UniProtKB">
        <authorList>
            <consortium name="RefSeq"/>
        </authorList>
    </citation>
    <scope>IDENTIFICATION</scope>
    <source>
        <tissue evidence="4">Whole body</tissue>
    </source>
</reference>
<evidence type="ECO:0000313" key="3">
    <source>
        <dbReference type="Proteomes" id="UP000694846"/>
    </source>
</evidence>
<feature type="transmembrane region" description="Helical" evidence="1">
    <location>
        <begin position="136"/>
        <end position="161"/>
    </location>
</feature>
<gene>
    <name evidence="4" type="primary">LOC112686351</name>
    <name evidence="2" type="ORF">g.27584</name>
</gene>
<evidence type="ECO:0000313" key="4">
    <source>
        <dbReference type="RefSeq" id="XP_025414365.1"/>
    </source>
</evidence>
<organism evidence="2">
    <name type="scientific">Sipha flava</name>
    <name type="common">yellow sugarcane aphid</name>
    <dbReference type="NCBI Taxonomy" id="143950"/>
    <lineage>
        <taxon>Eukaryota</taxon>
        <taxon>Metazoa</taxon>
        <taxon>Ecdysozoa</taxon>
        <taxon>Arthropoda</taxon>
        <taxon>Hexapoda</taxon>
        <taxon>Insecta</taxon>
        <taxon>Pterygota</taxon>
        <taxon>Neoptera</taxon>
        <taxon>Paraneoptera</taxon>
        <taxon>Hemiptera</taxon>
        <taxon>Sternorrhyncha</taxon>
        <taxon>Aphidomorpha</taxon>
        <taxon>Aphidoidea</taxon>
        <taxon>Aphididae</taxon>
        <taxon>Sipha</taxon>
    </lineage>
</organism>
<keyword evidence="1" id="KW-0472">Membrane</keyword>
<evidence type="ECO:0000256" key="1">
    <source>
        <dbReference type="SAM" id="Phobius"/>
    </source>
</evidence>
<dbReference type="GeneID" id="112686351"/>
<protein>
    <submittedName>
        <fullName evidence="4">Uncharacterized protein LOC112686351</fullName>
    </submittedName>
</protein>
<dbReference type="OrthoDB" id="6618377at2759"/>
<keyword evidence="3" id="KW-1185">Reference proteome</keyword>